<dbReference type="GO" id="GO:0005829">
    <property type="term" value="C:cytosol"/>
    <property type="evidence" value="ECO:0007669"/>
    <property type="project" value="UniProtKB-ARBA"/>
</dbReference>
<sequence>MSLTSYRTLGTSGLRVSPLALGAMTFDDGSWGSAPETSFAILDRYLDAGGNFIDTANQYNGGKSEETLGDYFQQRTGRRDRVVLATKFGGTLYPGDPNGGGAGRKAIRSQLDESLRRLASDYVDLYWMHQWDRHTPVEETLSTLDDLVRAGKIRAIGVSNTPAWWVGQAVGIARTRAWESVAALQVEYSLLTRTPEGEQFGAARALGLGVTPWSPLASGVLSGKYSRSLRSVPGSSRAGYAAPQLTEPTFVLLDALAEVAAGHGTTVAAVALSWVRQRPEITSTLIGARTPEQLDANLASAEVTLTAEEIEQLASLSEPRLEYPMNVLRSFGTGFQQGDTSINGLDSKAFSRNLKTILRDPVGSA</sequence>
<dbReference type="Gene3D" id="3.20.20.100">
    <property type="entry name" value="NADP-dependent oxidoreductase domain"/>
    <property type="match status" value="1"/>
</dbReference>
<dbReference type="FunFam" id="3.20.20.100:FF:000004">
    <property type="entry name" value="Oxidoreductase, aldo/keto reductase"/>
    <property type="match status" value="1"/>
</dbReference>
<evidence type="ECO:0000256" key="1">
    <source>
        <dbReference type="ARBA" id="ARBA00023002"/>
    </source>
</evidence>
<dbReference type="PANTHER" id="PTHR43364">
    <property type="entry name" value="NADH-SPECIFIC METHYLGLYOXAL REDUCTASE-RELATED"/>
    <property type="match status" value="1"/>
</dbReference>
<dbReference type="CDD" id="cd19080">
    <property type="entry name" value="AKR_AKR9A_9B"/>
    <property type="match status" value="1"/>
</dbReference>
<dbReference type="PANTHER" id="PTHR43364:SF4">
    <property type="entry name" value="NAD(P)-LINKED OXIDOREDUCTASE SUPERFAMILY PROTEIN"/>
    <property type="match status" value="1"/>
</dbReference>
<dbReference type="SUPFAM" id="SSF51430">
    <property type="entry name" value="NAD(P)-linked oxidoreductase"/>
    <property type="match status" value="1"/>
</dbReference>
<dbReference type="PRINTS" id="PR00069">
    <property type="entry name" value="ALDKETRDTASE"/>
</dbReference>
<evidence type="ECO:0000259" key="2">
    <source>
        <dbReference type="Pfam" id="PF00248"/>
    </source>
</evidence>
<proteinExistence type="predicted"/>
<evidence type="ECO:0000313" key="3">
    <source>
        <dbReference type="EMBL" id="GIM76166.1"/>
    </source>
</evidence>
<protein>
    <submittedName>
        <fullName evidence="3">Aldo/keto reductase</fullName>
    </submittedName>
</protein>
<dbReference type="InterPro" id="IPR050523">
    <property type="entry name" value="AKR_Detox_Biosynth"/>
</dbReference>
<dbReference type="Pfam" id="PF00248">
    <property type="entry name" value="Aldo_ket_red"/>
    <property type="match status" value="1"/>
</dbReference>
<dbReference type="InterPro" id="IPR036812">
    <property type="entry name" value="NAD(P)_OxRdtase_dom_sf"/>
</dbReference>
<gene>
    <name evidence="3" type="ORF">Aco04nite_49010</name>
</gene>
<dbReference type="InterPro" id="IPR020471">
    <property type="entry name" value="AKR"/>
</dbReference>
<keyword evidence="1" id="KW-0560">Oxidoreductase</keyword>
<dbReference type="Proteomes" id="UP000680865">
    <property type="component" value="Unassembled WGS sequence"/>
</dbReference>
<dbReference type="AlphaFoldDB" id="A0A919VTM8"/>
<accession>A0A919VTM8</accession>
<organism evidence="3 4">
    <name type="scientific">Winogradskya consettensis</name>
    <dbReference type="NCBI Taxonomy" id="113560"/>
    <lineage>
        <taxon>Bacteria</taxon>
        <taxon>Bacillati</taxon>
        <taxon>Actinomycetota</taxon>
        <taxon>Actinomycetes</taxon>
        <taxon>Micromonosporales</taxon>
        <taxon>Micromonosporaceae</taxon>
        <taxon>Winogradskya</taxon>
    </lineage>
</organism>
<dbReference type="GO" id="GO:0016491">
    <property type="term" value="F:oxidoreductase activity"/>
    <property type="evidence" value="ECO:0007669"/>
    <property type="project" value="UniProtKB-KW"/>
</dbReference>
<comment type="caution">
    <text evidence="3">The sequence shown here is derived from an EMBL/GenBank/DDBJ whole genome shotgun (WGS) entry which is preliminary data.</text>
</comment>
<dbReference type="InterPro" id="IPR023210">
    <property type="entry name" value="NADP_OxRdtase_dom"/>
</dbReference>
<keyword evidence="4" id="KW-1185">Reference proteome</keyword>
<name>A0A919VTM8_9ACTN</name>
<feature type="domain" description="NADP-dependent oxidoreductase" evidence="2">
    <location>
        <begin position="18"/>
        <end position="317"/>
    </location>
</feature>
<dbReference type="EMBL" id="BOQP01000027">
    <property type="protein sequence ID" value="GIM76166.1"/>
    <property type="molecule type" value="Genomic_DNA"/>
</dbReference>
<reference evidence="3" key="1">
    <citation type="submission" date="2021-03" db="EMBL/GenBank/DDBJ databases">
        <title>Whole genome shotgun sequence of Actinoplanes consettensis NBRC 14913.</title>
        <authorList>
            <person name="Komaki H."/>
            <person name="Tamura T."/>
        </authorList>
    </citation>
    <scope>NUCLEOTIDE SEQUENCE</scope>
    <source>
        <strain evidence="3">NBRC 14913</strain>
    </source>
</reference>
<evidence type="ECO:0000313" key="4">
    <source>
        <dbReference type="Proteomes" id="UP000680865"/>
    </source>
</evidence>
<dbReference type="RefSeq" id="WP_212999574.1">
    <property type="nucleotide sequence ID" value="NZ_BAAATW010000010.1"/>
</dbReference>